<geneLocation type="plasmid" evidence="2 5">
    <name>pJCM12687</name>
</geneLocation>
<dbReference type="Proteomes" id="UP000192441">
    <property type="component" value="Unassembled WGS sequence"/>
</dbReference>
<accession>A0A7I7WEC1</accession>
<evidence type="ECO:0000313" key="4">
    <source>
        <dbReference type="Proteomes" id="UP000192441"/>
    </source>
</evidence>
<dbReference type="InterPro" id="IPR029058">
    <property type="entry name" value="AB_hydrolase_fold"/>
</dbReference>
<organism evidence="3 4">
    <name type="scientific">Mycobacterium branderi</name>
    <dbReference type="NCBI Taxonomy" id="43348"/>
    <lineage>
        <taxon>Bacteria</taxon>
        <taxon>Bacillati</taxon>
        <taxon>Actinomycetota</taxon>
        <taxon>Actinomycetes</taxon>
        <taxon>Mycobacteriales</taxon>
        <taxon>Mycobacteriaceae</taxon>
        <taxon>Mycobacterium</taxon>
    </lineage>
</organism>
<feature type="domain" description="Serine aminopeptidase S33" evidence="1">
    <location>
        <begin position="63"/>
        <end position="294"/>
    </location>
</feature>
<keyword evidence="3" id="KW-0378">Hydrolase</keyword>
<keyword evidence="2" id="KW-0614">Plasmid</keyword>
<reference evidence="2 5" key="2">
    <citation type="journal article" date="2019" name="Emerg. Microbes Infect.">
        <title>Comprehensive subspecies identification of 175 nontuberculous mycobacteria species based on 7547 genomic profiles.</title>
        <authorList>
            <person name="Matsumoto Y."/>
            <person name="Kinjo T."/>
            <person name="Motooka D."/>
            <person name="Nabeya D."/>
            <person name="Jung N."/>
            <person name="Uechi K."/>
            <person name="Horii T."/>
            <person name="Iida T."/>
            <person name="Fujita J."/>
            <person name="Nakamura S."/>
        </authorList>
    </citation>
    <scope>NUCLEOTIDE SEQUENCE [LARGE SCALE GENOMIC DNA]</scope>
    <source>
        <strain evidence="2 5">JCM 12687</strain>
        <plasmid evidence="2">pJCM12687</plasmid>
    </source>
</reference>
<proteinExistence type="predicted"/>
<evidence type="ECO:0000313" key="3">
    <source>
        <dbReference type="EMBL" id="ORA40471.1"/>
    </source>
</evidence>
<protein>
    <submittedName>
        <fullName evidence="3">Alpha/beta hydrolase</fullName>
    </submittedName>
</protein>
<evidence type="ECO:0000313" key="5">
    <source>
        <dbReference type="Proteomes" id="UP000467379"/>
    </source>
</evidence>
<dbReference type="RefSeq" id="WP_083130899.1">
    <property type="nucleotide sequence ID" value="NZ_AP022607.1"/>
</dbReference>
<dbReference type="GO" id="GO:0016787">
    <property type="term" value="F:hydrolase activity"/>
    <property type="evidence" value="ECO:0007669"/>
    <property type="project" value="UniProtKB-KW"/>
</dbReference>
<evidence type="ECO:0000313" key="2">
    <source>
        <dbReference type="EMBL" id="BBZ14863.1"/>
    </source>
</evidence>
<gene>
    <name evidence="3" type="ORF">BST20_07475</name>
    <name evidence="2" type="ORF">MBRA_50580</name>
</gene>
<dbReference type="Pfam" id="PF12146">
    <property type="entry name" value="Hydrolase_4"/>
    <property type="match status" value="1"/>
</dbReference>
<dbReference type="SUPFAM" id="SSF53474">
    <property type="entry name" value="alpha/beta-Hydrolases"/>
    <property type="match status" value="1"/>
</dbReference>
<dbReference type="Proteomes" id="UP000467379">
    <property type="component" value="Plasmid pJCM12687"/>
</dbReference>
<evidence type="ECO:0000259" key="1">
    <source>
        <dbReference type="Pfam" id="PF12146"/>
    </source>
</evidence>
<dbReference type="AlphaFoldDB" id="A0A7I7WEC1"/>
<reference evidence="3 4" key="1">
    <citation type="submission" date="2016-12" db="EMBL/GenBank/DDBJ databases">
        <title>The new phylogeny of genus Mycobacterium.</title>
        <authorList>
            <person name="Tortoli E."/>
            <person name="Trovato A."/>
            <person name="Cirillo D.M."/>
        </authorList>
    </citation>
    <scope>NUCLEOTIDE SEQUENCE [LARGE SCALE GENOMIC DNA]</scope>
    <source>
        <strain evidence="3 4">DSM 44624</strain>
    </source>
</reference>
<keyword evidence="5" id="KW-1185">Reference proteome</keyword>
<dbReference type="InterPro" id="IPR022742">
    <property type="entry name" value="Hydrolase_4"/>
</dbReference>
<sequence length="317" mass="33916">MPLRLSFDVSAAIGSEEELTQAAWTFLPVRPSEAPAILVCLAGGVYDKHYWHMQIPGHPGYSFGEHMAEAGYIVIAVDHLGVGESTDPVDSGPLGLDMLATGDAEVLRQIRAKSVAGTLADGLPAVSLPVIGVGHSMGSCLTTMVQARHQVYDAVALLGYAVQITHVYEHDADADDLETRLQQNIVNVCQLAGVSPDDSHMIGPRTFLADMFYAGEVPQQVIDADTAVESRVPVRAAAEVTTPGFVEKYTPQLDVPVFLAFGAAIDVSPNPYAEPANYTGSSDVTLYLVPKSGHCHNFGSHRAQLWDRIAAWIPTVV</sequence>
<dbReference type="OrthoDB" id="4512892at2"/>
<dbReference type="EMBL" id="MVHM01000002">
    <property type="protein sequence ID" value="ORA40471.1"/>
    <property type="molecule type" value="Genomic_DNA"/>
</dbReference>
<reference evidence="2" key="3">
    <citation type="submission" date="2020-02" db="EMBL/GenBank/DDBJ databases">
        <authorList>
            <person name="Matsumoto Y."/>
            <person name="Motooka D."/>
            <person name="Nakamura S."/>
        </authorList>
    </citation>
    <scope>NUCLEOTIDE SEQUENCE</scope>
    <source>
        <strain evidence="2">JCM 12687</strain>
        <plasmid evidence="2">pJCM12687</plasmid>
    </source>
</reference>
<name>A0A7I7WEC1_9MYCO</name>
<dbReference type="EMBL" id="AP022607">
    <property type="protein sequence ID" value="BBZ14863.1"/>
    <property type="molecule type" value="Genomic_DNA"/>
</dbReference>
<dbReference type="Gene3D" id="3.40.50.1820">
    <property type="entry name" value="alpha/beta hydrolase"/>
    <property type="match status" value="1"/>
</dbReference>